<dbReference type="PANTHER" id="PTHR28065:SF1">
    <property type="entry name" value="DUF4050 DOMAIN-CONTAINING PROTEIN"/>
    <property type="match status" value="1"/>
</dbReference>
<feature type="region of interest" description="Disordered" evidence="1">
    <location>
        <begin position="1"/>
        <end position="71"/>
    </location>
</feature>
<comment type="caution">
    <text evidence="3">The sequence shown here is derived from an EMBL/GenBank/DDBJ whole genome shotgun (WGS) entry which is preliminary data.</text>
</comment>
<evidence type="ECO:0000313" key="4">
    <source>
        <dbReference type="Proteomes" id="UP000811619"/>
    </source>
</evidence>
<accession>A0A8K0J537</accession>
<evidence type="ECO:0000313" key="3">
    <source>
        <dbReference type="EMBL" id="KAG5924785.1"/>
    </source>
</evidence>
<proteinExistence type="predicted"/>
<dbReference type="AlphaFoldDB" id="A0A8K0J537"/>
<gene>
    <name evidence="3" type="ORF">E4U42_004543</name>
</gene>
<dbReference type="PANTHER" id="PTHR28065">
    <property type="entry name" value="FREQUENIN"/>
    <property type="match status" value="1"/>
</dbReference>
<sequence length="567" mass="62775">MTTMATSDCGESMGRHTRTNDVEHRQHHQHHQHHQNRQNRQEEADADAGAGAATVQNHPIASPKECETTTRALPASPQANVTEPGLFALQLSSASHESKTSSVMIFADFYRSSRSPFSKLRMHHPHSPAHLLTSTPEWVTDEYADLLSRDKTKQKDAIKRYLSDKVRNDWDFCWPPAPHEEDSVPVMCQELTTTHTVHYNATITPTALDDPNQPCHVEEGVNQREEDIQRSETGSNLDVDETDADADADGTESVYSVVSEDAAHYRVRAEWTSDWSDVDDQEVVPTIFSPLRFENSNAVRPTVQEIFEAKKAKRRRAVREEMSWNDGLACFEARRNAWTGAKTVRLHRKPEVTPPASPRSPKRFFFRRSISGSPPGSTGPALAIVANHGGNPAAISDNSSYANKGSIKDLHKHPSTDSSASEVFHGQAYPVETIVPIGQPILPPSNPLRASISPTVYLSLYDKVILHNLQPACPVNLADMLRSCVAGWKRDGEWPPRPSAPEPMVTAARKKKRTATQSKNEQAGNVTRRMSLGLLGRDNHDEFGNAKGIRRSLQRALGIGAVGDMDG</sequence>
<dbReference type="EMBL" id="SRPY01000405">
    <property type="protein sequence ID" value="KAG5924785.1"/>
    <property type="molecule type" value="Genomic_DNA"/>
</dbReference>
<reference evidence="3" key="1">
    <citation type="journal article" date="2020" name="bioRxiv">
        <title>Whole genome comparisons of ergot fungi reveals the divergence and evolution of species within the genus Claviceps are the result of varying mechanisms driving genome evolution and host range expansion.</title>
        <authorList>
            <person name="Wyka S.A."/>
            <person name="Mondo S.J."/>
            <person name="Liu M."/>
            <person name="Dettman J."/>
            <person name="Nalam V."/>
            <person name="Broders K.D."/>
        </authorList>
    </citation>
    <scope>NUCLEOTIDE SEQUENCE</scope>
    <source>
        <strain evidence="3">CCC 489</strain>
    </source>
</reference>
<dbReference type="Pfam" id="PF13259">
    <property type="entry name" value="clamp_Gag1-like"/>
    <property type="match status" value="1"/>
</dbReference>
<dbReference type="Proteomes" id="UP000811619">
    <property type="component" value="Unassembled WGS sequence"/>
</dbReference>
<evidence type="ECO:0000256" key="1">
    <source>
        <dbReference type="SAM" id="MobiDB-lite"/>
    </source>
</evidence>
<feature type="region of interest" description="Disordered" evidence="1">
    <location>
        <begin position="222"/>
        <end position="251"/>
    </location>
</feature>
<dbReference type="InterPro" id="IPR053274">
    <property type="entry name" value="Fluconazole_resistance"/>
</dbReference>
<dbReference type="InterPro" id="IPR025124">
    <property type="entry name" value="Gag1-like_clamp"/>
</dbReference>
<evidence type="ECO:0000259" key="2">
    <source>
        <dbReference type="Pfam" id="PF13259"/>
    </source>
</evidence>
<feature type="compositionally biased region" description="Acidic residues" evidence="1">
    <location>
        <begin position="238"/>
        <end position="250"/>
    </location>
</feature>
<organism evidence="3 4">
    <name type="scientific">Claviceps africana</name>
    <dbReference type="NCBI Taxonomy" id="83212"/>
    <lineage>
        <taxon>Eukaryota</taxon>
        <taxon>Fungi</taxon>
        <taxon>Dikarya</taxon>
        <taxon>Ascomycota</taxon>
        <taxon>Pezizomycotina</taxon>
        <taxon>Sordariomycetes</taxon>
        <taxon>Hypocreomycetidae</taxon>
        <taxon>Hypocreales</taxon>
        <taxon>Clavicipitaceae</taxon>
        <taxon>Claviceps</taxon>
    </lineage>
</organism>
<protein>
    <recommendedName>
        <fullName evidence="2">Gag1-like clamp domain-containing protein</fullName>
    </recommendedName>
</protein>
<dbReference type="OrthoDB" id="5422958at2759"/>
<feature type="compositionally biased region" description="Basic residues" evidence="1">
    <location>
        <begin position="25"/>
        <end position="37"/>
    </location>
</feature>
<keyword evidence="4" id="KW-1185">Reference proteome</keyword>
<name>A0A8K0J537_9HYPO</name>
<feature type="domain" description="Gag1-like clamp" evidence="2">
    <location>
        <begin position="289"/>
        <end position="495"/>
    </location>
</feature>